<accession>W4M821</accession>
<dbReference type="GO" id="GO:0000287">
    <property type="term" value="F:magnesium ion binding"/>
    <property type="evidence" value="ECO:0007669"/>
    <property type="project" value="UniProtKB-UniRule"/>
</dbReference>
<evidence type="ECO:0000259" key="9">
    <source>
        <dbReference type="Pfam" id="PF01850"/>
    </source>
</evidence>
<keyword evidence="11" id="KW-1185">Reference proteome</keyword>
<dbReference type="Proteomes" id="UP000019140">
    <property type="component" value="Unassembled WGS sequence"/>
</dbReference>
<dbReference type="InterPro" id="IPR002716">
    <property type="entry name" value="PIN_dom"/>
</dbReference>
<dbReference type="GO" id="GO:0016787">
    <property type="term" value="F:hydrolase activity"/>
    <property type="evidence" value="ECO:0007669"/>
    <property type="project" value="UniProtKB-KW"/>
</dbReference>
<reference evidence="10 11" key="1">
    <citation type="journal article" date="2014" name="Nature">
        <title>An environmental bacterial taxon with a large and distinct metabolic repertoire.</title>
        <authorList>
            <person name="Wilson M.C."/>
            <person name="Mori T."/>
            <person name="Ruckert C."/>
            <person name="Uria A.R."/>
            <person name="Helf M.J."/>
            <person name="Takada K."/>
            <person name="Gernert C."/>
            <person name="Steffens U.A."/>
            <person name="Heycke N."/>
            <person name="Schmitt S."/>
            <person name="Rinke C."/>
            <person name="Helfrich E.J."/>
            <person name="Brachmann A.O."/>
            <person name="Gurgui C."/>
            <person name="Wakimoto T."/>
            <person name="Kracht M."/>
            <person name="Crusemann M."/>
            <person name="Hentschel U."/>
            <person name="Abe I."/>
            <person name="Matsunaga S."/>
            <person name="Kalinowski J."/>
            <person name="Takeyama H."/>
            <person name="Piel J."/>
        </authorList>
    </citation>
    <scope>NUCLEOTIDE SEQUENCE [LARGE SCALE GENOMIC DNA]</scope>
    <source>
        <strain evidence="11">TSY2</strain>
    </source>
</reference>
<evidence type="ECO:0000256" key="1">
    <source>
        <dbReference type="ARBA" id="ARBA00001946"/>
    </source>
</evidence>
<feature type="binding site" evidence="8">
    <location>
        <position position="6"/>
    </location>
    <ligand>
        <name>Mg(2+)</name>
        <dbReference type="ChEBI" id="CHEBI:18420"/>
    </ligand>
</feature>
<keyword evidence="6 8" id="KW-0460">Magnesium</keyword>
<name>W4M821_9BACT</name>
<keyword evidence="2 8" id="KW-1277">Toxin-antitoxin system</keyword>
<evidence type="ECO:0000256" key="3">
    <source>
        <dbReference type="ARBA" id="ARBA00022722"/>
    </source>
</evidence>
<dbReference type="EMBL" id="AZHX01000723">
    <property type="protein sequence ID" value="ETX06340.1"/>
    <property type="molecule type" value="Genomic_DNA"/>
</dbReference>
<evidence type="ECO:0000256" key="5">
    <source>
        <dbReference type="ARBA" id="ARBA00022801"/>
    </source>
</evidence>
<dbReference type="HAMAP" id="MF_00265">
    <property type="entry name" value="VapC_Nob1"/>
    <property type="match status" value="1"/>
</dbReference>
<evidence type="ECO:0000256" key="8">
    <source>
        <dbReference type="HAMAP-Rule" id="MF_00265"/>
    </source>
</evidence>
<dbReference type="Gene3D" id="3.40.50.1010">
    <property type="entry name" value="5'-nuclease"/>
    <property type="match status" value="1"/>
</dbReference>
<dbReference type="HOGENOM" id="CLU_118482_5_3_7"/>
<keyword evidence="5 8" id="KW-0378">Hydrolase</keyword>
<dbReference type="EC" id="3.1.-.-" evidence="8"/>
<feature type="binding site" evidence="8">
    <location>
        <position position="100"/>
    </location>
    <ligand>
        <name>Mg(2+)</name>
        <dbReference type="ChEBI" id="CHEBI:18420"/>
    </ligand>
</feature>
<evidence type="ECO:0000256" key="6">
    <source>
        <dbReference type="ARBA" id="ARBA00022842"/>
    </source>
</evidence>
<dbReference type="GO" id="GO:0004540">
    <property type="term" value="F:RNA nuclease activity"/>
    <property type="evidence" value="ECO:0007669"/>
    <property type="project" value="InterPro"/>
</dbReference>
<keyword evidence="4 8" id="KW-0479">Metal-binding</keyword>
<comment type="cofactor">
    <cofactor evidence="1 8">
        <name>Mg(2+)</name>
        <dbReference type="ChEBI" id="CHEBI:18420"/>
    </cofactor>
</comment>
<keyword evidence="3 8" id="KW-0540">Nuclease</keyword>
<dbReference type="Pfam" id="PF01850">
    <property type="entry name" value="PIN"/>
    <property type="match status" value="1"/>
</dbReference>
<keyword evidence="8" id="KW-0800">Toxin</keyword>
<dbReference type="InterPro" id="IPR050556">
    <property type="entry name" value="Type_II_TA_system_RNase"/>
</dbReference>
<dbReference type="CDD" id="cd18733">
    <property type="entry name" value="PIN_RfVapC1-like"/>
    <property type="match status" value="1"/>
</dbReference>
<dbReference type="InterPro" id="IPR022907">
    <property type="entry name" value="VapC_family"/>
</dbReference>
<dbReference type="AlphaFoldDB" id="W4M821"/>
<evidence type="ECO:0000256" key="4">
    <source>
        <dbReference type="ARBA" id="ARBA00022723"/>
    </source>
</evidence>
<feature type="domain" description="PIN" evidence="9">
    <location>
        <begin position="3"/>
        <end position="126"/>
    </location>
</feature>
<dbReference type="PANTHER" id="PTHR33653:SF1">
    <property type="entry name" value="RIBONUCLEASE VAPC2"/>
    <property type="match status" value="1"/>
</dbReference>
<protein>
    <recommendedName>
        <fullName evidence="8">Ribonuclease VapC</fullName>
        <shortName evidence="8">RNase VapC</shortName>
        <ecNumber evidence="8">3.1.-.-</ecNumber>
    </recommendedName>
    <alternativeName>
        <fullName evidence="8">Toxin VapC</fullName>
    </alternativeName>
</protein>
<dbReference type="GO" id="GO:0090729">
    <property type="term" value="F:toxin activity"/>
    <property type="evidence" value="ECO:0007669"/>
    <property type="project" value="UniProtKB-KW"/>
</dbReference>
<dbReference type="SUPFAM" id="SSF88723">
    <property type="entry name" value="PIN domain-like"/>
    <property type="match status" value="1"/>
</dbReference>
<sequence length="137" mass="15046">MAVLIDASILINYERGRLDLEPHLAQRPQEEFFLSVITASELLHGVHRAVQPEIRAKRSAFVEALLERFPLLPIDLATARAHAQIWAELAASGNMIGPNDLWLAATGLAHGLTVVTANVREFVRVPGLAVELWGEPV</sequence>
<proteinExistence type="inferred from homology"/>
<organism evidence="10 11">
    <name type="scientific">Candidatus Entotheonella gemina</name>
    <dbReference type="NCBI Taxonomy" id="1429439"/>
    <lineage>
        <taxon>Bacteria</taxon>
        <taxon>Pseudomonadati</taxon>
        <taxon>Nitrospinota/Tectimicrobiota group</taxon>
        <taxon>Candidatus Tectimicrobiota</taxon>
        <taxon>Candidatus Entotheonellia</taxon>
        <taxon>Candidatus Entotheonellales</taxon>
        <taxon>Candidatus Entotheonellaceae</taxon>
        <taxon>Candidatus Entotheonella</taxon>
    </lineage>
</organism>
<evidence type="ECO:0000313" key="11">
    <source>
        <dbReference type="Proteomes" id="UP000019140"/>
    </source>
</evidence>
<dbReference type="PANTHER" id="PTHR33653">
    <property type="entry name" value="RIBONUCLEASE VAPC2"/>
    <property type="match status" value="1"/>
</dbReference>
<evidence type="ECO:0000256" key="7">
    <source>
        <dbReference type="ARBA" id="ARBA00038093"/>
    </source>
</evidence>
<comment type="caution">
    <text evidence="10">The sequence shown here is derived from an EMBL/GenBank/DDBJ whole genome shotgun (WGS) entry which is preliminary data.</text>
</comment>
<comment type="function">
    <text evidence="8">Toxic component of a toxin-antitoxin (TA) system. An RNase.</text>
</comment>
<evidence type="ECO:0000256" key="2">
    <source>
        <dbReference type="ARBA" id="ARBA00022649"/>
    </source>
</evidence>
<comment type="similarity">
    <text evidence="7 8">Belongs to the PINc/VapC protein family.</text>
</comment>
<evidence type="ECO:0000313" key="10">
    <source>
        <dbReference type="EMBL" id="ETX06340.1"/>
    </source>
</evidence>
<dbReference type="InterPro" id="IPR029060">
    <property type="entry name" value="PIN-like_dom_sf"/>
</dbReference>
<gene>
    <name evidence="8" type="primary">vapC</name>
    <name evidence="10" type="ORF">ETSY2_17660</name>
</gene>